<dbReference type="Pfam" id="PF17479">
    <property type="entry name" value="DUF3048_C"/>
    <property type="match status" value="1"/>
</dbReference>
<accession>A0A930VHG8</accession>
<feature type="domain" description="DUF3048" evidence="3">
    <location>
        <begin position="56"/>
        <end position="194"/>
    </location>
</feature>
<reference evidence="5" key="1">
    <citation type="submission" date="2020-11" db="EMBL/GenBank/DDBJ databases">
        <title>Nocardioides sp. nov., isolated from Soil of Cynanchum wilfordii Hemsley rhizosphere.</title>
        <authorList>
            <person name="Lee J.-S."/>
            <person name="Suh M.K."/>
            <person name="Kim J.-S."/>
        </authorList>
    </citation>
    <scope>NUCLEOTIDE SEQUENCE</scope>
    <source>
        <strain evidence="5">KCTC 19275</strain>
    </source>
</reference>
<protein>
    <submittedName>
        <fullName evidence="5">DUF3048 domain-containing protein</fullName>
    </submittedName>
</protein>
<keyword evidence="2" id="KW-0732">Signal</keyword>
<evidence type="ECO:0000259" key="4">
    <source>
        <dbReference type="Pfam" id="PF17479"/>
    </source>
</evidence>
<organism evidence="5 6">
    <name type="scientific">Nocardioides islandensis</name>
    <dbReference type="NCBI Taxonomy" id="433663"/>
    <lineage>
        <taxon>Bacteria</taxon>
        <taxon>Bacillati</taxon>
        <taxon>Actinomycetota</taxon>
        <taxon>Actinomycetes</taxon>
        <taxon>Propionibacteriales</taxon>
        <taxon>Nocardioidaceae</taxon>
        <taxon>Nocardioides</taxon>
    </lineage>
</organism>
<feature type="region of interest" description="Disordered" evidence="1">
    <location>
        <begin position="20"/>
        <end position="65"/>
    </location>
</feature>
<feature type="signal peptide" evidence="2">
    <location>
        <begin position="1"/>
        <end position="18"/>
    </location>
</feature>
<evidence type="ECO:0000256" key="1">
    <source>
        <dbReference type="SAM" id="MobiDB-lite"/>
    </source>
</evidence>
<evidence type="ECO:0000256" key="2">
    <source>
        <dbReference type="SAM" id="SignalP"/>
    </source>
</evidence>
<proteinExistence type="predicted"/>
<dbReference type="InterPro" id="IPR035328">
    <property type="entry name" value="DUF3048_C"/>
</dbReference>
<evidence type="ECO:0000313" key="5">
    <source>
        <dbReference type="EMBL" id="MBF4764005.1"/>
    </source>
</evidence>
<keyword evidence="6" id="KW-1185">Reference proteome</keyword>
<dbReference type="RefSeq" id="WP_194707192.1">
    <property type="nucleotide sequence ID" value="NZ_JADKPN010000007.1"/>
</dbReference>
<dbReference type="EMBL" id="JADKPN010000007">
    <property type="protein sequence ID" value="MBF4764005.1"/>
    <property type="molecule type" value="Genomic_DNA"/>
</dbReference>
<sequence length="342" mass="36064">MRPLSVLVAATLTAASLAACGGGDDSKSATPQADPSTPFTPSASDEEVAEPDTWPLTGLPVADGDSSVEKHPILVTKIDNTTSSAPQVGLSKADLVVEELVEGGLTRLAVFFYSQVPDNAGPVRSMRASDIGIVPHDDATVITSGAARVTINRIQGAKIPFIQEGGAGTYRDTSRSAPYNLFAHLTATAKSIKQPEVRPADYLPWGDGSDLPQGKKASSFAVQFSGGHTTEWSYDGDGYKNTNSNAGADDQFPADTVLTLQVKVGDAGYLDPAGNHVPETQFVGDGQAWLFHGGRVVRATWHKDALSSILELEFKGKRLTVPAGHVWMELVPAGPGNVTWQK</sequence>
<feature type="chain" id="PRO_5038668655" evidence="2">
    <location>
        <begin position="19"/>
        <end position="342"/>
    </location>
</feature>
<gene>
    <name evidence="5" type="ORF">ISU07_12790</name>
</gene>
<evidence type="ECO:0000259" key="3">
    <source>
        <dbReference type="Pfam" id="PF11258"/>
    </source>
</evidence>
<dbReference type="Pfam" id="PF11258">
    <property type="entry name" value="DUF3048"/>
    <property type="match status" value="1"/>
</dbReference>
<dbReference type="Proteomes" id="UP000640489">
    <property type="component" value="Unassembled WGS sequence"/>
</dbReference>
<dbReference type="AlphaFoldDB" id="A0A930VHG8"/>
<dbReference type="Gene3D" id="3.50.90.10">
    <property type="entry name" value="YerB-like"/>
    <property type="match status" value="1"/>
</dbReference>
<comment type="caution">
    <text evidence="5">The sequence shown here is derived from an EMBL/GenBank/DDBJ whole genome shotgun (WGS) entry which is preliminary data.</text>
</comment>
<dbReference type="InterPro" id="IPR021416">
    <property type="entry name" value="DUF3048_N"/>
</dbReference>
<feature type="compositionally biased region" description="Polar residues" evidence="1">
    <location>
        <begin position="28"/>
        <end position="43"/>
    </location>
</feature>
<dbReference type="PROSITE" id="PS51257">
    <property type="entry name" value="PROKAR_LIPOPROTEIN"/>
    <property type="match status" value="1"/>
</dbReference>
<name>A0A930VHG8_9ACTN</name>
<evidence type="ECO:0000313" key="6">
    <source>
        <dbReference type="Proteomes" id="UP000640489"/>
    </source>
</evidence>
<dbReference type="SUPFAM" id="SSF159774">
    <property type="entry name" value="YerB-like"/>
    <property type="match status" value="1"/>
</dbReference>
<dbReference type="InterPro" id="IPR023158">
    <property type="entry name" value="YerB-like_sf"/>
</dbReference>
<feature type="domain" description="DUF3048" evidence="4">
    <location>
        <begin position="222"/>
        <end position="327"/>
    </location>
</feature>